<evidence type="ECO:0000256" key="8">
    <source>
        <dbReference type="ARBA" id="ARBA00023033"/>
    </source>
</evidence>
<evidence type="ECO:0000256" key="9">
    <source>
        <dbReference type="PIRSR" id="PIRSR602401-1"/>
    </source>
</evidence>
<dbReference type="GO" id="GO:0004497">
    <property type="term" value="F:monooxygenase activity"/>
    <property type="evidence" value="ECO:0007669"/>
    <property type="project" value="UniProtKB-KW"/>
</dbReference>
<dbReference type="GO" id="GO:0005506">
    <property type="term" value="F:iron ion binding"/>
    <property type="evidence" value="ECO:0007669"/>
    <property type="project" value="InterPro"/>
</dbReference>
<dbReference type="SUPFAM" id="SSF48264">
    <property type="entry name" value="Cytochrome P450"/>
    <property type="match status" value="1"/>
</dbReference>
<evidence type="ECO:0000256" key="4">
    <source>
        <dbReference type="ARBA" id="ARBA00022617"/>
    </source>
</evidence>
<dbReference type="Proteomes" id="UP000663831">
    <property type="component" value="Unassembled WGS sequence"/>
</dbReference>
<name>A0A8H3C376_9AGAM</name>
<evidence type="ECO:0000256" key="6">
    <source>
        <dbReference type="ARBA" id="ARBA00023002"/>
    </source>
</evidence>
<keyword evidence="11" id="KW-0472">Membrane</keyword>
<keyword evidence="4 9" id="KW-0349">Heme</keyword>
<evidence type="ECO:0000256" key="2">
    <source>
        <dbReference type="ARBA" id="ARBA00005179"/>
    </source>
</evidence>
<keyword evidence="6 10" id="KW-0560">Oxidoreductase</keyword>
<comment type="similarity">
    <text evidence="3 10">Belongs to the cytochrome P450 family.</text>
</comment>
<keyword evidence="8 10" id="KW-0503">Monooxygenase</keyword>
<feature type="transmembrane region" description="Helical" evidence="11">
    <location>
        <begin position="6"/>
        <end position="27"/>
    </location>
</feature>
<evidence type="ECO:0000313" key="12">
    <source>
        <dbReference type="EMBL" id="CAE6471662.1"/>
    </source>
</evidence>
<dbReference type="PRINTS" id="PR00463">
    <property type="entry name" value="EP450I"/>
</dbReference>
<evidence type="ECO:0000256" key="7">
    <source>
        <dbReference type="ARBA" id="ARBA00023004"/>
    </source>
</evidence>
<organism evidence="12 13">
    <name type="scientific">Rhizoctonia solani</name>
    <dbReference type="NCBI Taxonomy" id="456999"/>
    <lineage>
        <taxon>Eukaryota</taxon>
        <taxon>Fungi</taxon>
        <taxon>Dikarya</taxon>
        <taxon>Basidiomycota</taxon>
        <taxon>Agaricomycotina</taxon>
        <taxon>Agaricomycetes</taxon>
        <taxon>Cantharellales</taxon>
        <taxon>Ceratobasidiaceae</taxon>
        <taxon>Rhizoctonia</taxon>
    </lineage>
</organism>
<dbReference type="CDD" id="cd11065">
    <property type="entry name" value="CYP64-like"/>
    <property type="match status" value="1"/>
</dbReference>
<dbReference type="InterPro" id="IPR002401">
    <property type="entry name" value="Cyt_P450_E_grp-I"/>
</dbReference>
<evidence type="ECO:0000256" key="3">
    <source>
        <dbReference type="ARBA" id="ARBA00010617"/>
    </source>
</evidence>
<dbReference type="PANTHER" id="PTHR46300:SF7">
    <property type="entry name" value="P450, PUTATIVE (EUROFUNG)-RELATED"/>
    <property type="match status" value="1"/>
</dbReference>
<keyword evidence="11" id="KW-0812">Transmembrane</keyword>
<evidence type="ECO:0000256" key="1">
    <source>
        <dbReference type="ARBA" id="ARBA00001971"/>
    </source>
</evidence>
<proteinExistence type="inferred from homology"/>
<dbReference type="GO" id="GO:0016705">
    <property type="term" value="F:oxidoreductase activity, acting on paired donors, with incorporation or reduction of molecular oxygen"/>
    <property type="evidence" value="ECO:0007669"/>
    <property type="project" value="InterPro"/>
</dbReference>
<protein>
    <recommendedName>
        <fullName evidence="14">O-methylsterigmatocystin oxidoreductase</fullName>
    </recommendedName>
</protein>
<dbReference type="Pfam" id="PF00067">
    <property type="entry name" value="p450"/>
    <property type="match status" value="1"/>
</dbReference>
<gene>
    <name evidence="12" type="ORF">RDB_LOCUS87339</name>
</gene>
<keyword evidence="7 9" id="KW-0408">Iron</keyword>
<evidence type="ECO:0000256" key="10">
    <source>
        <dbReference type="RuleBase" id="RU000461"/>
    </source>
</evidence>
<dbReference type="InterPro" id="IPR001128">
    <property type="entry name" value="Cyt_P450"/>
</dbReference>
<dbReference type="Gene3D" id="1.10.630.10">
    <property type="entry name" value="Cytochrome P450"/>
    <property type="match status" value="1"/>
</dbReference>
<comment type="caution">
    <text evidence="12">The sequence shown here is derived from an EMBL/GenBank/DDBJ whole genome shotgun (WGS) entry which is preliminary data.</text>
</comment>
<sequence length="515" mass="58201">MPLSEQIVSVSHTTILAGLVATIVFTIRRRWKRSHSLLPLPPGPPSYPLIEQLLSMPLSSEHTVFDKQGKDIKSDIISLSMLGNTIVVLNSSQAAIDLLEKKSSIYSDRVCPPMILDPTLMDWRNYVALLPYGNRWKEHRRMMHTWLQKGAARSFQPSQQRQARLLLVRLLNSNSTLDDQFYRTVAATLIRSVYGYELERLDDHFVTGAKEAIDNLARAAMSTNFLVNAFPVLAWVPDWFPWTQWKKTARSFREQKDSIMDETFQWTKDQIAKGSSEPSIVRSLLDSGSSIGIGKEELEDYIKHIAIALFGAGSDTTVSSLKTFVLAMLLFPECQAKAQNEIDRVIGASRLPTFEDKDRLPYVNNLINEVMRWQPVTPLAVPHACTQDDEYRNYRIPKGAIVIGNVWSMSRNTEVYKNPECFNPDRFLDPAVPKLPAFGFGRRLCPGIHYAEASIFITVVSILAAYNLTKAKDENGQEITPSTEGVAESVVYHPKPFKCVFTPRSDKHQELIAEV</sequence>
<accession>A0A8H3C376</accession>
<evidence type="ECO:0000256" key="11">
    <source>
        <dbReference type="SAM" id="Phobius"/>
    </source>
</evidence>
<comment type="cofactor">
    <cofactor evidence="1 9">
        <name>heme</name>
        <dbReference type="ChEBI" id="CHEBI:30413"/>
    </cofactor>
</comment>
<dbReference type="PANTHER" id="PTHR46300">
    <property type="entry name" value="P450, PUTATIVE (EUROFUNG)-RELATED-RELATED"/>
    <property type="match status" value="1"/>
</dbReference>
<keyword evidence="5 9" id="KW-0479">Metal-binding</keyword>
<dbReference type="InterPro" id="IPR036396">
    <property type="entry name" value="Cyt_P450_sf"/>
</dbReference>
<feature type="binding site" description="axial binding residue" evidence="9">
    <location>
        <position position="445"/>
    </location>
    <ligand>
        <name>heme</name>
        <dbReference type="ChEBI" id="CHEBI:30413"/>
    </ligand>
    <ligandPart>
        <name>Fe</name>
        <dbReference type="ChEBI" id="CHEBI:18248"/>
    </ligandPart>
</feature>
<evidence type="ECO:0000313" key="13">
    <source>
        <dbReference type="Proteomes" id="UP000663831"/>
    </source>
</evidence>
<dbReference type="GO" id="GO:0020037">
    <property type="term" value="F:heme binding"/>
    <property type="evidence" value="ECO:0007669"/>
    <property type="project" value="InterPro"/>
</dbReference>
<comment type="pathway">
    <text evidence="2">Secondary metabolite biosynthesis.</text>
</comment>
<evidence type="ECO:0008006" key="14">
    <source>
        <dbReference type="Google" id="ProtNLM"/>
    </source>
</evidence>
<dbReference type="PRINTS" id="PR00385">
    <property type="entry name" value="P450"/>
</dbReference>
<dbReference type="AlphaFoldDB" id="A0A8H3C376"/>
<evidence type="ECO:0000256" key="5">
    <source>
        <dbReference type="ARBA" id="ARBA00022723"/>
    </source>
</evidence>
<reference evidence="12" key="1">
    <citation type="submission" date="2021-01" db="EMBL/GenBank/DDBJ databases">
        <authorList>
            <person name="Kaushik A."/>
        </authorList>
    </citation>
    <scope>NUCLEOTIDE SEQUENCE</scope>
    <source>
        <strain evidence="12">AG3-1AP</strain>
    </source>
</reference>
<keyword evidence="11" id="KW-1133">Transmembrane helix</keyword>
<dbReference type="PROSITE" id="PS00086">
    <property type="entry name" value="CYTOCHROME_P450"/>
    <property type="match status" value="1"/>
</dbReference>
<dbReference type="EMBL" id="CAJMWV010002868">
    <property type="protein sequence ID" value="CAE6471662.1"/>
    <property type="molecule type" value="Genomic_DNA"/>
</dbReference>
<dbReference type="InterPro" id="IPR017972">
    <property type="entry name" value="Cyt_P450_CS"/>
</dbReference>
<dbReference type="InterPro" id="IPR050364">
    <property type="entry name" value="Cytochrome_P450_fung"/>
</dbReference>